<dbReference type="InterPro" id="IPR013785">
    <property type="entry name" value="Aldolase_TIM"/>
</dbReference>
<accession>A0ABR7I9Q5</accession>
<dbReference type="InterPro" id="IPR000891">
    <property type="entry name" value="PYR_CT"/>
</dbReference>
<dbReference type="PANTHER" id="PTHR10277">
    <property type="entry name" value="HOMOCITRATE SYNTHASE-RELATED"/>
    <property type="match status" value="1"/>
</dbReference>
<protein>
    <submittedName>
        <fullName evidence="3">Aldolase catalytic domain-containing protein</fullName>
    </submittedName>
</protein>
<dbReference type="PANTHER" id="PTHR10277:SF9">
    <property type="entry name" value="2-ISOPROPYLMALATE SYNTHASE 1, CHLOROPLASTIC-RELATED"/>
    <property type="match status" value="1"/>
</dbReference>
<dbReference type="Gene3D" id="3.20.20.70">
    <property type="entry name" value="Aldolase class I"/>
    <property type="match status" value="1"/>
</dbReference>
<evidence type="ECO:0000313" key="3">
    <source>
        <dbReference type="EMBL" id="MBC5753651.1"/>
    </source>
</evidence>
<dbReference type="RefSeq" id="WP_147618480.1">
    <property type="nucleotide sequence ID" value="NZ_JACOQH010000003.1"/>
</dbReference>
<dbReference type="SUPFAM" id="SSF51569">
    <property type="entry name" value="Aldolase"/>
    <property type="match status" value="1"/>
</dbReference>
<keyword evidence="4" id="KW-1185">Reference proteome</keyword>
<dbReference type="Proteomes" id="UP000621540">
    <property type="component" value="Unassembled WGS sequence"/>
</dbReference>
<feature type="domain" description="Pyruvate carboxyltransferase" evidence="2">
    <location>
        <begin position="141"/>
        <end position="263"/>
    </location>
</feature>
<gene>
    <name evidence="3" type="ORF">H8Z76_06335</name>
</gene>
<dbReference type="CDD" id="cd07944">
    <property type="entry name" value="DRE_TIM_HOA_like"/>
    <property type="match status" value="1"/>
</dbReference>
<dbReference type="EMBL" id="JACOQH010000003">
    <property type="protein sequence ID" value="MBC5753651.1"/>
    <property type="molecule type" value="Genomic_DNA"/>
</dbReference>
<name>A0ABR7I9Q5_9FIRM</name>
<comment type="caution">
    <text evidence="3">The sequence shown here is derived from an EMBL/GenBank/DDBJ whole genome shotgun (WGS) entry which is preliminary data.</text>
</comment>
<evidence type="ECO:0000313" key="4">
    <source>
        <dbReference type="Proteomes" id="UP000621540"/>
    </source>
</evidence>
<organism evidence="3 4">
    <name type="scientific">Roseburia yibonii</name>
    <dbReference type="NCBI Taxonomy" id="2763063"/>
    <lineage>
        <taxon>Bacteria</taxon>
        <taxon>Bacillati</taxon>
        <taxon>Bacillota</taxon>
        <taxon>Clostridia</taxon>
        <taxon>Lachnospirales</taxon>
        <taxon>Lachnospiraceae</taxon>
        <taxon>Roseburia</taxon>
    </lineage>
</organism>
<sequence>MSDIKVLDVTLRDGGCVNDFNFGQTSMERILDSIEKAGIDYIELGYIDQKEGSPVGRTKFCDEKVIYSNFLKEKKKESTYLAMIDYGKFDVDLLEERNPKGIDGIRLAFHKKDAVKALKVGNEILKKGYKLFMQPMLTIHYTDAELLELIEGINRELSGTEALYIVDSFGEMRPEDVTRIAGLVDHNLNADIRLGLHTHNNLQLAYSNVIALLSMNIQRSIVIDSSILGMGKGAGNLNTELLLEDLNRQYGNAYHTTALMDVMDQVMKVLEKEFSWGYSIEYYLSSINQCSPSYAKYFYGKHMLPISDVAELLKAIEPQKRDSFDKQYAEKVYTKYNQRKQADDGKIIQQLKQSFAEKEVLLIAPGKSIIRAKEEIWSKLQEKEIVSVSLNNEEYDTDYIFVTRKDFYSRLKNRKNNVIAPSNMDDDPPESVKIVDYLHWIINFPDIQDSAGAIVLNILNQLGVKKVYLAGFDGFSGDVNENYYDGNMRISISSKEAEMKNRMFGMYLTQLYNDKNIVFLTPSEYEKYLSERDEGKV</sequence>
<evidence type="ECO:0000256" key="1">
    <source>
        <dbReference type="ARBA" id="ARBA00023211"/>
    </source>
</evidence>
<reference evidence="3 4" key="1">
    <citation type="submission" date="2020-08" db="EMBL/GenBank/DDBJ databases">
        <title>Genome public.</title>
        <authorList>
            <person name="Liu C."/>
            <person name="Sun Q."/>
        </authorList>
    </citation>
    <scope>NUCLEOTIDE SEQUENCE [LARGE SCALE GENOMIC DNA]</scope>
    <source>
        <strain evidence="3 4">BX0805</strain>
    </source>
</reference>
<dbReference type="InterPro" id="IPR050073">
    <property type="entry name" value="2-IPM_HCS-like"/>
</dbReference>
<dbReference type="Pfam" id="PF00682">
    <property type="entry name" value="HMGL-like"/>
    <property type="match status" value="1"/>
</dbReference>
<evidence type="ECO:0000259" key="2">
    <source>
        <dbReference type="Pfam" id="PF00682"/>
    </source>
</evidence>
<keyword evidence="1" id="KW-0464">Manganese</keyword>
<proteinExistence type="predicted"/>